<protein>
    <submittedName>
        <fullName evidence="1">Uncharacterized protein</fullName>
    </submittedName>
</protein>
<gene>
    <name evidence="1" type="ORF">FRZ67_19195</name>
</gene>
<keyword evidence="2" id="KW-1185">Reference proteome</keyword>
<dbReference type="Proteomes" id="UP000321533">
    <property type="component" value="Chromosome"/>
</dbReference>
<proteinExistence type="predicted"/>
<dbReference type="KEGG" id="pgin:FRZ67_19195"/>
<name>A0A5B8VCX6_9BACT</name>
<evidence type="ECO:0000313" key="1">
    <source>
        <dbReference type="EMBL" id="QEC69330.1"/>
    </source>
</evidence>
<dbReference type="EMBL" id="CP042435">
    <property type="protein sequence ID" value="QEC69330.1"/>
    <property type="molecule type" value="Genomic_DNA"/>
</dbReference>
<evidence type="ECO:0000313" key="2">
    <source>
        <dbReference type="Proteomes" id="UP000321533"/>
    </source>
</evidence>
<organism evidence="1 2">
    <name type="scientific">Panacibacter ginsenosidivorans</name>
    <dbReference type="NCBI Taxonomy" id="1813871"/>
    <lineage>
        <taxon>Bacteria</taxon>
        <taxon>Pseudomonadati</taxon>
        <taxon>Bacteroidota</taxon>
        <taxon>Chitinophagia</taxon>
        <taxon>Chitinophagales</taxon>
        <taxon>Chitinophagaceae</taxon>
        <taxon>Panacibacter</taxon>
    </lineage>
</organism>
<dbReference type="RefSeq" id="WP_147192207.1">
    <property type="nucleotide sequence ID" value="NZ_CP042435.1"/>
</dbReference>
<sequence length="102" mass="11349">MSIFNCSMLAEAALAIQSFFDTVIGHKEDVSLMQKTGGKDFITPIALQDKVRNLQQLIQQNKSMFILVTYSTVLIAVYRSESFGNSPYFSGSSIALFNEVDK</sequence>
<reference evidence="1 2" key="1">
    <citation type="journal article" date="2016" name="Int. J. Syst. Evol. Microbiol.">
        <title>Panacibacter ginsenosidivorans gen. nov., sp. nov., with ginsenoside converting activity isolated from soil of a ginseng field.</title>
        <authorList>
            <person name="Siddiqi M.Z."/>
            <person name="Muhammad Shafi S."/>
            <person name="Choi K.D."/>
            <person name="Im W.T."/>
        </authorList>
    </citation>
    <scope>NUCLEOTIDE SEQUENCE [LARGE SCALE GENOMIC DNA]</scope>
    <source>
        <strain evidence="1 2">Gsoil1550</strain>
    </source>
</reference>
<dbReference type="AlphaFoldDB" id="A0A5B8VCX6"/>
<accession>A0A5B8VCX6</accession>